<dbReference type="Pfam" id="PF05552">
    <property type="entry name" value="MS_channel_1st_1"/>
    <property type="match status" value="1"/>
</dbReference>
<dbReference type="Proteomes" id="UP000261082">
    <property type="component" value="Unassembled WGS sequence"/>
</dbReference>
<evidence type="ECO:0000256" key="5">
    <source>
        <dbReference type="SAM" id="Phobius"/>
    </source>
</evidence>
<organism evidence="7 8">
    <name type="scientific">Marixanthomonas ophiurae</name>
    <dbReference type="NCBI Taxonomy" id="387659"/>
    <lineage>
        <taxon>Bacteria</taxon>
        <taxon>Pseudomonadati</taxon>
        <taxon>Bacteroidota</taxon>
        <taxon>Flavobacteriia</taxon>
        <taxon>Flavobacteriales</taxon>
        <taxon>Flavobacteriaceae</taxon>
        <taxon>Marixanthomonas</taxon>
    </lineage>
</organism>
<protein>
    <submittedName>
        <fullName evidence="7">Mechanosensitive ion channel protein</fullName>
    </submittedName>
</protein>
<dbReference type="SUPFAM" id="SSF50182">
    <property type="entry name" value="Sm-like ribonucleoproteins"/>
    <property type="match status" value="1"/>
</dbReference>
<dbReference type="OrthoDB" id="9792218at2"/>
<keyword evidence="8" id="KW-1185">Reference proteome</keyword>
<dbReference type="InterPro" id="IPR008910">
    <property type="entry name" value="MSC_TM_helix"/>
</dbReference>
<dbReference type="AlphaFoldDB" id="A0A3E1QDA0"/>
<dbReference type="InterPro" id="IPR006685">
    <property type="entry name" value="MscS_channel_2nd"/>
</dbReference>
<dbReference type="RefSeq" id="WP_117159189.1">
    <property type="nucleotide sequence ID" value="NZ_QVID01000001.1"/>
</dbReference>
<dbReference type="InterPro" id="IPR023408">
    <property type="entry name" value="MscS_beta-dom_sf"/>
</dbReference>
<gene>
    <name evidence="7" type="ORF">DZ858_08830</name>
</gene>
<evidence type="ECO:0000256" key="4">
    <source>
        <dbReference type="ARBA" id="ARBA00023136"/>
    </source>
</evidence>
<evidence type="ECO:0000256" key="3">
    <source>
        <dbReference type="ARBA" id="ARBA00022989"/>
    </source>
</evidence>
<dbReference type="GO" id="GO:0016020">
    <property type="term" value="C:membrane"/>
    <property type="evidence" value="ECO:0007669"/>
    <property type="project" value="UniProtKB-SubCell"/>
</dbReference>
<dbReference type="Pfam" id="PF00924">
    <property type="entry name" value="MS_channel_2nd"/>
    <property type="match status" value="1"/>
</dbReference>
<dbReference type="Gene3D" id="1.10.287.1260">
    <property type="match status" value="1"/>
</dbReference>
<name>A0A3E1QDA0_9FLAO</name>
<feature type="transmembrane region" description="Helical" evidence="5">
    <location>
        <begin position="391"/>
        <end position="410"/>
    </location>
</feature>
<sequence>MKKLLPFLTLLLGFFILGISHGYAQSEQDSVQPVNESKLPSKKRVINDSAYYSSNPYTDYNEAYYRVNRLNEQVGLPPKQYNLRTPQAALEHFILKSRSGKYEEALYALNLNLLPQNVTKKDAAILAEKLYFVINQRVSIDWDGLSDRPDGQIDISTSTNKAIAGKPRRSVVFGEIQLNERDIVMRVQRIRFEEYGALWLISANTVENIEPLYEEYGPRKLDKMMPEWSRVHFLGFQVWKFFGILLLLFIAWFFGKFVTYLLRKILRKSKRPWIKSIADKLARPAGILFGTLFFYILLDNLISLSGGFANIVYTSLIILIIGSITWFITSFVDYLMTYIAENKIGDVSEEENEEARKMLTYISVARRIVTFLVVVIGGYIIISQFRALEKVGISLLASAGVATVILGIAAQNTLGNIIAGLQIAITKPVRIGDTVIIEDDWGYVEEIGFTYMVVRTWDLRRLVVPLKFVISEVFENWSMTSSHQIRPIYLFADYRVDVSKIRSEFEKMLEAEEDWDEDNPAVVEVVDMTEESVKIRALCSAKDAKTTWQLHCALREKLIAYICQLEDGLYLSRTRVDISNRSENIKNNRNSSSEEKDS</sequence>
<accession>A0A3E1QDA0</accession>
<dbReference type="GO" id="GO:0008381">
    <property type="term" value="F:mechanosensitive monoatomic ion channel activity"/>
    <property type="evidence" value="ECO:0007669"/>
    <property type="project" value="UniProtKB-ARBA"/>
</dbReference>
<comment type="caution">
    <text evidence="7">The sequence shown here is derived from an EMBL/GenBank/DDBJ whole genome shotgun (WGS) entry which is preliminary data.</text>
</comment>
<evidence type="ECO:0000313" key="7">
    <source>
        <dbReference type="EMBL" id="RFN60130.1"/>
    </source>
</evidence>
<feature type="transmembrane region" description="Helical" evidence="5">
    <location>
        <begin position="239"/>
        <end position="261"/>
    </location>
</feature>
<reference evidence="7 8" key="1">
    <citation type="journal article" date="2007" name="Int. J. Syst. Evol. Microbiol.">
        <title>Marixanthomonas ophiurae gen. nov., sp. nov., a marine bacterium of the family Flavobacteriaceae isolated from a deep-sea brittle star.</title>
        <authorList>
            <person name="Romanenko L.A."/>
            <person name="Uchino M."/>
            <person name="Frolova G.M."/>
            <person name="Mikhailov V.V."/>
        </authorList>
    </citation>
    <scope>NUCLEOTIDE SEQUENCE [LARGE SCALE GENOMIC DNA]</scope>
    <source>
        <strain evidence="7 8">KMM 3046</strain>
    </source>
</reference>
<feature type="transmembrane region" description="Helical" evidence="5">
    <location>
        <begin position="364"/>
        <end position="385"/>
    </location>
</feature>
<proteinExistence type="predicted"/>
<dbReference type="PANTHER" id="PTHR30566">
    <property type="entry name" value="YNAI-RELATED MECHANOSENSITIVE ION CHANNEL"/>
    <property type="match status" value="1"/>
</dbReference>
<dbReference type="InterPro" id="IPR010920">
    <property type="entry name" value="LSM_dom_sf"/>
</dbReference>
<dbReference type="Gene3D" id="2.30.30.60">
    <property type="match status" value="1"/>
</dbReference>
<feature type="transmembrane region" description="Helical" evidence="5">
    <location>
        <begin position="281"/>
        <end position="298"/>
    </location>
</feature>
<keyword evidence="2 5" id="KW-0812">Transmembrane</keyword>
<evidence type="ECO:0000256" key="2">
    <source>
        <dbReference type="ARBA" id="ARBA00022692"/>
    </source>
</evidence>
<keyword evidence="3 5" id="KW-1133">Transmembrane helix</keyword>
<keyword evidence="4 5" id="KW-0472">Membrane</keyword>
<evidence type="ECO:0000313" key="8">
    <source>
        <dbReference type="Proteomes" id="UP000261082"/>
    </source>
</evidence>
<feature type="domain" description="Mechanosensitive ion channel MscS" evidence="6">
    <location>
        <begin position="412"/>
        <end position="478"/>
    </location>
</feature>
<feature type="transmembrane region" description="Helical" evidence="5">
    <location>
        <begin position="310"/>
        <end position="335"/>
    </location>
</feature>
<comment type="subcellular location">
    <subcellularLocation>
        <location evidence="1">Membrane</location>
    </subcellularLocation>
</comment>
<dbReference type="PANTHER" id="PTHR30566:SF25">
    <property type="entry name" value="INNER MEMBRANE PROTEIN"/>
    <property type="match status" value="1"/>
</dbReference>
<dbReference type="EMBL" id="QVID01000001">
    <property type="protein sequence ID" value="RFN60130.1"/>
    <property type="molecule type" value="Genomic_DNA"/>
</dbReference>
<evidence type="ECO:0000256" key="1">
    <source>
        <dbReference type="ARBA" id="ARBA00004370"/>
    </source>
</evidence>
<evidence type="ECO:0000259" key="6">
    <source>
        <dbReference type="Pfam" id="PF00924"/>
    </source>
</evidence>